<sequence>MKKRESRSLWRWICVRVLSLAAGSVVLIALCMWLRFALLDAWVQHRMPEAVRQEFLHLRENPDLNRIRYHEIIDDWYGLQFSDPSIASTDWLTLGGLVLFVTPLIIMLGLLAARPLARQFGLLTRASAAIAQGRFTTRSKMDASAPSELMLFTQNFNTMAERLERYDRELRASHVAAAHELRSPLTAAVGRLQGMMDGVFPADKAQMNMVMNQLLSLSRLIDDLHLLSLADAGQLTLNKQRFSPAGLLQEKIAWLRPQATAGHFGYDTDIPPGECCADPLRIGQVFTILMENALRYATEGGKQTIQGSVQSGYWTFSFRDYGAGVEPDFLPVMFDRFTRSDVSRSRHSGGSGLGLSIARAICESHGGTLTASIPQEGNGLLFRVKLPV</sequence>
<dbReference type="CDD" id="cd06225">
    <property type="entry name" value="HAMP"/>
    <property type="match status" value="1"/>
</dbReference>
<keyword evidence="8" id="KW-0812">Transmembrane</keyword>
<dbReference type="CDD" id="cd00082">
    <property type="entry name" value="HisKA"/>
    <property type="match status" value="1"/>
</dbReference>
<dbReference type="Pfam" id="PF02518">
    <property type="entry name" value="HATPase_c"/>
    <property type="match status" value="1"/>
</dbReference>
<dbReference type="Gene3D" id="6.10.340.10">
    <property type="match status" value="1"/>
</dbReference>
<dbReference type="PANTHER" id="PTHR43711:SF1">
    <property type="entry name" value="HISTIDINE KINASE 1"/>
    <property type="match status" value="1"/>
</dbReference>
<dbReference type="GO" id="GO:0005886">
    <property type="term" value="C:plasma membrane"/>
    <property type="evidence" value="ECO:0007669"/>
    <property type="project" value="UniProtKB-SubCell"/>
</dbReference>
<evidence type="ECO:0000259" key="9">
    <source>
        <dbReference type="PROSITE" id="PS50109"/>
    </source>
</evidence>
<protein>
    <recommendedName>
        <fullName evidence="3">histidine kinase</fullName>
        <ecNumber evidence="3">2.7.13.3</ecNumber>
    </recommendedName>
</protein>
<dbReference type="SMART" id="SM00388">
    <property type="entry name" value="HisKA"/>
    <property type="match status" value="1"/>
</dbReference>
<dbReference type="GO" id="GO:0000155">
    <property type="term" value="F:phosphorelay sensor kinase activity"/>
    <property type="evidence" value="ECO:0007669"/>
    <property type="project" value="InterPro"/>
</dbReference>
<comment type="catalytic activity">
    <reaction evidence="1">
        <text>ATP + protein L-histidine = ADP + protein N-phospho-L-histidine.</text>
        <dbReference type="EC" id="2.7.13.3"/>
    </reaction>
</comment>
<dbReference type="SMART" id="SM00387">
    <property type="entry name" value="HATPase_c"/>
    <property type="match status" value="1"/>
</dbReference>
<keyword evidence="8" id="KW-0472">Membrane</keyword>
<evidence type="ECO:0000256" key="1">
    <source>
        <dbReference type="ARBA" id="ARBA00000085"/>
    </source>
</evidence>
<evidence type="ECO:0000256" key="7">
    <source>
        <dbReference type="ARBA" id="ARBA00023012"/>
    </source>
</evidence>
<evidence type="ECO:0000313" key="12">
    <source>
        <dbReference type="Proteomes" id="UP000076008"/>
    </source>
</evidence>
<dbReference type="Gene3D" id="1.10.287.130">
    <property type="match status" value="1"/>
</dbReference>
<proteinExistence type="predicted"/>
<evidence type="ECO:0000259" key="10">
    <source>
        <dbReference type="PROSITE" id="PS50885"/>
    </source>
</evidence>
<dbReference type="SUPFAM" id="SSF55874">
    <property type="entry name" value="ATPase domain of HSP90 chaperone/DNA topoisomerase II/histidine kinase"/>
    <property type="match status" value="1"/>
</dbReference>
<evidence type="ECO:0000313" key="11">
    <source>
        <dbReference type="EMBL" id="CZW15456.1"/>
    </source>
</evidence>
<evidence type="ECO:0000256" key="4">
    <source>
        <dbReference type="ARBA" id="ARBA00022553"/>
    </source>
</evidence>
<feature type="transmembrane region" description="Helical" evidence="8">
    <location>
        <begin position="12"/>
        <end position="38"/>
    </location>
</feature>
<feature type="transmembrane region" description="Helical" evidence="8">
    <location>
        <begin position="91"/>
        <end position="113"/>
    </location>
</feature>
<comment type="subcellular location">
    <subcellularLocation>
        <location evidence="2">Cell inner membrane</location>
        <topology evidence="2">Multi-pass membrane protein</topology>
    </subcellularLocation>
</comment>
<dbReference type="Pfam" id="PF00512">
    <property type="entry name" value="HisKA"/>
    <property type="match status" value="1"/>
</dbReference>
<feature type="domain" description="HAMP" evidence="10">
    <location>
        <begin position="114"/>
        <end position="168"/>
    </location>
</feature>
<keyword evidence="5 11" id="KW-0808">Transferase</keyword>
<dbReference type="GeneID" id="63140423"/>
<dbReference type="PROSITE" id="PS50109">
    <property type="entry name" value="HIS_KIN"/>
    <property type="match status" value="1"/>
</dbReference>
<dbReference type="InterPro" id="IPR004358">
    <property type="entry name" value="Sig_transdc_His_kin-like_C"/>
</dbReference>
<dbReference type="EC" id="2.7.13.3" evidence="3"/>
<organism evidence="11 12">
    <name type="scientific">Enterobacter cloacae</name>
    <dbReference type="NCBI Taxonomy" id="550"/>
    <lineage>
        <taxon>Bacteria</taxon>
        <taxon>Pseudomonadati</taxon>
        <taxon>Pseudomonadota</taxon>
        <taxon>Gammaproteobacteria</taxon>
        <taxon>Enterobacterales</taxon>
        <taxon>Enterobacteriaceae</taxon>
        <taxon>Enterobacter</taxon>
        <taxon>Enterobacter cloacae complex</taxon>
    </lineage>
</organism>
<dbReference type="InterPro" id="IPR005467">
    <property type="entry name" value="His_kinase_dom"/>
</dbReference>
<keyword evidence="4" id="KW-0597">Phosphoprotein</keyword>
<dbReference type="PANTHER" id="PTHR43711">
    <property type="entry name" value="TWO-COMPONENT HISTIDINE KINASE"/>
    <property type="match status" value="1"/>
</dbReference>
<dbReference type="SUPFAM" id="SSF47384">
    <property type="entry name" value="Homodimeric domain of signal transducing histidine kinase"/>
    <property type="match status" value="1"/>
</dbReference>
<dbReference type="RefSeq" id="WP_009652412.1">
    <property type="nucleotide sequence ID" value="NZ_FJXR01000032.1"/>
</dbReference>
<dbReference type="EMBL" id="FJXR01000032">
    <property type="protein sequence ID" value="CZW15456.1"/>
    <property type="molecule type" value="Genomic_DNA"/>
</dbReference>
<accession>A0A0F1Q4I0</accession>
<dbReference type="Gene3D" id="3.30.565.10">
    <property type="entry name" value="Histidine kinase-like ATPase, C-terminal domain"/>
    <property type="match status" value="1"/>
</dbReference>
<dbReference type="InterPro" id="IPR003661">
    <property type="entry name" value="HisK_dim/P_dom"/>
</dbReference>
<feature type="domain" description="Histidine kinase" evidence="9">
    <location>
        <begin position="176"/>
        <end position="388"/>
    </location>
</feature>
<dbReference type="AlphaFoldDB" id="A0A0F1Q4I0"/>
<dbReference type="PRINTS" id="PR00344">
    <property type="entry name" value="BCTRLSENSOR"/>
</dbReference>
<gene>
    <name evidence="11" type="primary">baeS_4</name>
    <name evidence="11" type="ORF">SAMEA2273318_04142</name>
</gene>
<dbReference type="PROSITE" id="PS50885">
    <property type="entry name" value="HAMP"/>
    <property type="match status" value="1"/>
</dbReference>
<evidence type="ECO:0000256" key="5">
    <source>
        <dbReference type="ARBA" id="ARBA00022679"/>
    </source>
</evidence>
<dbReference type="InterPro" id="IPR036890">
    <property type="entry name" value="HATPase_C_sf"/>
</dbReference>
<dbReference type="SMART" id="SM00304">
    <property type="entry name" value="HAMP"/>
    <property type="match status" value="1"/>
</dbReference>
<evidence type="ECO:0000256" key="2">
    <source>
        <dbReference type="ARBA" id="ARBA00004429"/>
    </source>
</evidence>
<reference evidence="11 12" key="1">
    <citation type="submission" date="2016-03" db="EMBL/GenBank/DDBJ databases">
        <authorList>
            <consortium name="Pathogen Informatics"/>
        </authorList>
    </citation>
    <scope>NUCLEOTIDE SEQUENCE [LARGE SCALE GENOMIC DNA]</scope>
    <source>
        <strain evidence="12">e1252</strain>
    </source>
</reference>
<dbReference type="InterPro" id="IPR003594">
    <property type="entry name" value="HATPase_dom"/>
</dbReference>
<evidence type="ECO:0000256" key="6">
    <source>
        <dbReference type="ARBA" id="ARBA00022777"/>
    </source>
</evidence>
<evidence type="ECO:0000256" key="3">
    <source>
        <dbReference type="ARBA" id="ARBA00012438"/>
    </source>
</evidence>
<name>A0A0F1Q4I0_ENTCL</name>
<dbReference type="InterPro" id="IPR050736">
    <property type="entry name" value="Sensor_HK_Regulatory"/>
</dbReference>
<dbReference type="Proteomes" id="UP000076008">
    <property type="component" value="Unassembled WGS sequence"/>
</dbReference>
<dbReference type="InterPro" id="IPR036097">
    <property type="entry name" value="HisK_dim/P_sf"/>
</dbReference>
<keyword evidence="8" id="KW-1133">Transmembrane helix</keyword>
<evidence type="ECO:0000256" key="8">
    <source>
        <dbReference type="SAM" id="Phobius"/>
    </source>
</evidence>
<dbReference type="InterPro" id="IPR003660">
    <property type="entry name" value="HAMP_dom"/>
</dbReference>
<keyword evidence="7" id="KW-0902">Two-component regulatory system</keyword>
<keyword evidence="6 11" id="KW-0418">Kinase</keyword>